<evidence type="ECO:0000256" key="1">
    <source>
        <dbReference type="PROSITE-ProRule" id="PRU00339"/>
    </source>
</evidence>
<name>A0A4S2GW28_9PROT</name>
<gene>
    <name evidence="3" type="ORF">E5163_16010</name>
</gene>
<feature type="chain" id="PRO_5020800933" evidence="2">
    <location>
        <begin position="20"/>
        <end position="552"/>
    </location>
</feature>
<dbReference type="AlphaFoldDB" id="A0A4S2GW28"/>
<dbReference type="SMART" id="SM00028">
    <property type="entry name" value="TPR"/>
    <property type="match status" value="5"/>
</dbReference>
<dbReference type="EMBL" id="SRXW01000007">
    <property type="protein sequence ID" value="TGY87223.1"/>
    <property type="molecule type" value="Genomic_DNA"/>
</dbReference>
<dbReference type="PANTHER" id="PTHR12558">
    <property type="entry name" value="CELL DIVISION CYCLE 16,23,27"/>
    <property type="match status" value="1"/>
</dbReference>
<dbReference type="InterPro" id="IPR011990">
    <property type="entry name" value="TPR-like_helical_dom_sf"/>
</dbReference>
<dbReference type="SUPFAM" id="SSF48452">
    <property type="entry name" value="TPR-like"/>
    <property type="match status" value="2"/>
</dbReference>
<evidence type="ECO:0000313" key="3">
    <source>
        <dbReference type="EMBL" id="TGY87223.1"/>
    </source>
</evidence>
<dbReference type="PROSITE" id="PS50005">
    <property type="entry name" value="TPR"/>
    <property type="match status" value="1"/>
</dbReference>
<reference evidence="3 4" key="1">
    <citation type="journal article" date="2017" name="Int. J. Syst. Evol. Microbiol.">
        <title>Marinicauda algicola sp. nov., isolated from a marine red alga Rhodosorus marinus.</title>
        <authorList>
            <person name="Jeong S.E."/>
            <person name="Jeon S.H."/>
            <person name="Chun B.H."/>
            <person name="Kim D.W."/>
            <person name="Jeon C.O."/>
        </authorList>
    </citation>
    <scope>NUCLEOTIDE SEQUENCE [LARGE SCALE GENOMIC DNA]</scope>
    <source>
        <strain evidence="3 4">JCM 31718</strain>
    </source>
</reference>
<evidence type="ECO:0000256" key="2">
    <source>
        <dbReference type="SAM" id="SignalP"/>
    </source>
</evidence>
<feature type="signal peptide" evidence="2">
    <location>
        <begin position="1"/>
        <end position="19"/>
    </location>
</feature>
<dbReference type="Gene3D" id="1.25.40.10">
    <property type="entry name" value="Tetratricopeptide repeat domain"/>
    <property type="match status" value="2"/>
</dbReference>
<proteinExistence type="predicted"/>
<dbReference type="Pfam" id="PF13414">
    <property type="entry name" value="TPR_11"/>
    <property type="match status" value="1"/>
</dbReference>
<dbReference type="Pfam" id="PF13432">
    <property type="entry name" value="TPR_16"/>
    <property type="match status" value="1"/>
</dbReference>
<keyword evidence="1" id="KW-0802">TPR repeat</keyword>
<keyword evidence="4" id="KW-1185">Reference proteome</keyword>
<comment type="caution">
    <text evidence="3">The sequence shown here is derived from an EMBL/GenBank/DDBJ whole genome shotgun (WGS) entry which is preliminary data.</text>
</comment>
<protein>
    <submittedName>
        <fullName evidence="3">Tetratricopeptide repeat protein</fullName>
    </submittedName>
</protein>
<dbReference type="Proteomes" id="UP000308054">
    <property type="component" value="Unassembled WGS sequence"/>
</dbReference>
<accession>A0A4S2GW28</accession>
<evidence type="ECO:0000313" key="4">
    <source>
        <dbReference type="Proteomes" id="UP000308054"/>
    </source>
</evidence>
<dbReference type="PANTHER" id="PTHR12558:SF13">
    <property type="entry name" value="CELL DIVISION CYCLE PROTEIN 27 HOMOLOG"/>
    <property type="match status" value="1"/>
</dbReference>
<sequence length="552" mass="60608">MRALILTSASLVLAASCAAGTGFLSGPEEEPTVYGAFLAGRYASVARDVDRSADFYAQALEIEPGLDILSERAFYAALMAGDFARADEAARQAVEQSSDLEFARIYARAAALEEGLRLTAQGESEVGPFGRVIEDMLADWELARTRSGARQAAGQTLEIPSQAAPYAIVHKALIFEAAGEWSRAEDAYTAASQDGDLADFVTVLHGSFLERRGRRAEAIALYQARISSDDNPDPDVTAALARAREGRRPSRLTPAEGAARSLYALSRMLVQSAPGDYTALFLRLVQRLDPDLARNRYTLAQTLEALGLVEEAIALYDGLAGTPYGVDARVDAAWLLFVAGEREQAMERAETLRDETMDASARLLLADIYRLTGRCARAVEIYDGVMQGGAEARWQPHYYKGICHQTLGDWPAAEFHFLRALEIAPNEPRLLNHLGYNWIVFGERVEEGLTMVRRAAALAPDNGAILDSVGWGLFKLGRYEEAVDWLERAVEQSPGDPTINWHLGDAYARTGRDLQARFQWEHALGLDPDAREEALIRERLERGLEAARADLE</sequence>
<dbReference type="OrthoDB" id="9766710at2"/>
<dbReference type="InterPro" id="IPR019734">
    <property type="entry name" value="TPR_rpt"/>
</dbReference>
<dbReference type="PROSITE" id="PS51257">
    <property type="entry name" value="PROKAR_LIPOPROTEIN"/>
    <property type="match status" value="1"/>
</dbReference>
<keyword evidence="2" id="KW-0732">Signal</keyword>
<organism evidence="3 4">
    <name type="scientific">Marinicauda algicola</name>
    <dbReference type="NCBI Taxonomy" id="2029849"/>
    <lineage>
        <taxon>Bacteria</taxon>
        <taxon>Pseudomonadati</taxon>
        <taxon>Pseudomonadota</taxon>
        <taxon>Alphaproteobacteria</taxon>
        <taxon>Maricaulales</taxon>
        <taxon>Maricaulaceae</taxon>
        <taxon>Marinicauda</taxon>
    </lineage>
</organism>
<feature type="repeat" description="TPR" evidence="1">
    <location>
        <begin position="463"/>
        <end position="496"/>
    </location>
</feature>
<dbReference type="RefSeq" id="WP_135997526.1">
    <property type="nucleotide sequence ID" value="NZ_CP071057.1"/>
</dbReference>